<dbReference type="InterPro" id="IPR018313">
    <property type="entry name" value="SBP_3_CS"/>
</dbReference>
<comment type="subcellular location">
    <subcellularLocation>
        <location evidence="1">Cell envelope</location>
    </subcellularLocation>
</comment>
<feature type="signal peptide" evidence="5">
    <location>
        <begin position="1"/>
        <end position="24"/>
    </location>
</feature>
<evidence type="ECO:0000256" key="4">
    <source>
        <dbReference type="RuleBase" id="RU003744"/>
    </source>
</evidence>
<sequence length="273" mass="29557">MTMRRAAAMLAAACAMAAALPAWADLGKLRESGTLKVAVYKDMPPFYGNAGGIDVDLAQALAEKLGLKLSLLPFPAGDDLNDDLRNMVWKGHYLGYGPADVMLHVPVDRRLMAQNDKVEIFAPYYRETLRLVRSVKRVPQFAGLDSLAGKRIGVEQVSISGMLMLGEQNGRFRDAVKIYPTEADALAALKSGDVDAVLANRSGIEAALHGDADYALEEVAFQRMPSRGWVVGMAVKKESRDLAEALQKAADELTASGEMARIFTRHGVQPVTP</sequence>
<dbReference type="GO" id="GO:0030313">
    <property type="term" value="C:cell envelope"/>
    <property type="evidence" value="ECO:0007669"/>
    <property type="project" value="UniProtKB-SubCell"/>
</dbReference>
<dbReference type="PANTHER" id="PTHR35936">
    <property type="entry name" value="MEMBRANE-BOUND LYTIC MUREIN TRANSGLYCOSYLASE F"/>
    <property type="match status" value="1"/>
</dbReference>
<proteinExistence type="inferred from homology"/>
<comment type="caution">
    <text evidence="7">The sequence shown here is derived from an EMBL/GenBank/DDBJ whole genome shotgun (WGS) entry which is preliminary data.</text>
</comment>
<feature type="chain" id="PRO_5038010320" evidence="5">
    <location>
        <begin position="25"/>
        <end position="273"/>
    </location>
</feature>
<keyword evidence="8" id="KW-1185">Reference proteome</keyword>
<gene>
    <name evidence="7" type="ORF">JJB74_05270</name>
</gene>
<evidence type="ECO:0000256" key="5">
    <source>
        <dbReference type="SAM" id="SignalP"/>
    </source>
</evidence>
<evidence type="ECO:0000256" key="2">
    <source>
        <dbReference type="ARBA" id="ARBA00010333"/>
    </source>
</evidence>
<evidence type="ECO:0000313" key="7">
    <source>
        <dbReference type="EMBL" id="MBK4734016.1"/>
    </source>
</evidence>
<name>A0A934SRV4_9BURK</name>
<dbReference type="PANTHER" id="PTHR35936:SF17">
    <property type="entry name" value="ARGININE-BINDING EXTRACELLULAR PROTEIN ARTP"/>
    <property type="match status" value="1"/>
</dbReference>
<evidence type="ECO:0000256" key="1">
    <source>
        <dbReference type="ARBA" id="ARBA00004196"/>
    </source>
</evidence>
<dbReference type="AlphaFoldDB" id="A0A934SRV4"/>
<dbReference type="SUPFAM" id="SSF53850">
    <property type="entry name" value="Periplasmic binding protein-like II"/>
    <property type="match status" value="1"/>
</dbReference>
<reference evidence="7" key="1">
    <citation type="submission" date="2021-01" db="EMBL/GenBank/DDBJ databases">
        <title>Genome sequence of strain Noviherbaspirillum sp. DKR-6.</title>
        <authorList>
            <person name="Chaudhary D.K."/>
        </authorList>
    </citation>
    <scope>NUCLEOTIDE SEQUENCE</scope>
    <source>
        <strain evidence="7">DKR-6</strain>
    </source>
</reference>
<dbReference type="InterPro" id="IPR001638">
    <property type="entry name" value="Solute-binding_3/MltF_N"/>
</dbReference>
<keyword evidence="3 5" id="KW-0732">Signal</keyword>
<accession>A0A934SRV4</accession>
<organism evidence="7 8">
    <name type="scientific">Noviherbaspirillum pedocola</name>
    <dbReference type="NCBI Taxonomy" id="2801341"/>
    <lineage>
        <taxon>Bacteria</taxon>
        <taxon>Pseudomonadati</taxon>
        <taxon>Pseudomonadota</taxon>
        <taxon>Betaproteobacteria</taxon>
        <taxon>Burkholderiales</taxon>
        <taxon>Oxalobacteraceae</taxon>
        <taxon>Noviherbaspirillum</taxon>
    </lineage>
</organism>
<comment type="similarity">
    <text evidence="2 4">Belongs to the bacterial solute-binding protein 3 family.</text>
</comment>
<evidence type="ECO:0000256" key="3">
    <source>
        <dbReference type="ARBA" id="ARBA00022729"/>
    </source>
</evidence>
<dbReference type="PROSITE" id="PS01039">
    <property type="entry name" value="SBP_BACTERIAL_3"/>
    <property type="match status" value="1"/>
</dbReference>
<dbReference type="EMBL" id="JAEPBG010000002">
    <property type="protein sequence ID" value="MBK4734016.1"/>
    <property type="molecule type" value="Genomic_DNA"/>
</dbReference>
<feature type="domain" description="Solute-binding protein family 3/N-terminal" evidence="6">
    <location>
        <begin position="34"/>
        <end position="270"/>
    </location>
</feature>
<dbReference type="Proteomes" id="UP000622890">
    <property type="component" value="Unassembled WGS sequence"/>
</dbReference>
<dbReference type="SMART" id="SM00062">
    <property type="entry name" value="PBPb"/>
    <property type="match status" value="1"/>
</dbReference>
<evidence type="ECO:0000313" key="8">
    <source>
        <dbReference type="Proteomes" id="UP000622890"/>
    </source>
</evidence>
<evidence type="ECO:0000259" key="6">
    <source>
        <dbReference type="SMART" id="SM00062"/>
    </source>
</evidence>
<dbReference type="Gene3D" id="3.40.190.10">
    <property type="entry name" value="Periplasmic binding protein-like II"/>
    <property type="match status" value="3"/>
</dbReference>
<protein>
    <submittedName>
        <fullName evidence="7">Amino acid ABC transporter substrate-binding protein</fullName>
    </submittedName>
</protein>